<protein>
    <recommendedName>
        <fullName evidence="1">BTB domain-containing protein</fullName>
    </recommendedName>
</protein>
<sequence>MMSNPASLISLYNTKDHSDLTIKVGSADFFAHHAILKPRTPFFERATKKESGFVESKDGVVMIEDHSTHAVWRFLMYCYTGDYSAESNNIGLGESRFCSWSS</sequence>
<dbReference type="CDD" id="cd18186">
    <property type="entry name" value="BTB_POZ_ZBTB_KLHL-like"/>
    <property type="match status" value="1"/>
</dbReference>
<dbReference type="Gene3D" id="3.30.710.10">
    <property type="entry name" value="Potassium Channel Kv1.1, Chain A"/>
    <property type="match status" value="1"/>
</dbReference>
<organism evidence="2 3">
    <name type="scientific">Pyronema omphalodes (strain CBS 100304)</name>
    <name type="common">Pyronema confluens</name>
    <dbReference type="NCBI Taxonomy" id="1076935"/>
    <lineage>
        <taxon>Eukaryota</taxon>
        <taxon>Fungi</taxon>
        <taxon>Dikarya</taxon>
        <taxon>Ascomycota</taxon>
        <taxon>Pezizomycotina</taxon>
        <taxon>Pezizomycetes</taxon>
        <taxon>Pezizales</taxon>
        <taxon>Pyronemataceae</taxon>
        <taxon>Pyronema</taxon>
    </lineage>
</organism>
<dbReference type="Pfam" id="PF00651">
    <property type="entry name" value="BTB"/>
    <property type="match status" value="1"/>
</dbReference>
<evidence type="ECO:0000259" key="1">
    <source>
        <dbReference type="PROSITE" id="PS50097"/>
    </source>
</evidence>
<dbReference type="SUPFAM" id="SSF54695">
    <property type="entry name" value="POZ domain"/>
    <property type="match status" value="1"/>
</dbReference>
<feature type="domain" description="BTB" evidence="1">
    <location>
        <begin position="18"/>
        <end position="87"/>
    </location>
</feature>
<dbReference type="Proteomes" id="UP000018144">
    <property type="component" value="Unassembled WGS sequence"/>
</dbReference>
<dbReference type="InterPro" id="IPR000210">
    <property type="entry name" value="BTB/POZ_dom"/>
</dbReference>
<dbReference type="EMBL" id="HF935626">
    <property type="protein sequence ID" value="CCX11546.1"/>
    <property type="molecule type" value="Genomic_DNA"/>
</dbReference>
<keyword evidence="3" id="KW-1185">Reference proteome</keyword>
<reference evidence="2 3" key="1">
    <citation type="journal article" date="2013" name="PLoS Genet.">
        <title>The genome and development-dependent transcriptomes of Pyronema confluens: a window into fungal evolution.</title>
        <authorList>
            <person name="Traeger S."/>
            <person name="Altegoer F."/>
            <person name="Freitag M."/>
            <person name="Gabaldon T."/>
            <person name="Kempken F."/>
            <person name="Kumar A."/>
            <person name="Marcet-Houben M."/>
            <person name="Poggeler S."/>
            <person name="Stajich J.E."/>
            <person name="Nowrousian M."/>
        </authorList>
    </citation>
    <scope>NUCLEOTIDE SEQUENCE [LARGE SCALE GENOMIC DNA]</scope>
    <source>
        <strain evidence="3">CBS 100304</strain>
        <tissue evidence="2">Vegetative mycelium</tissue>
    </source>
</reference>
<evidence type="ECO:0000313" key="2">
    <source>
        <dbReference type="EMBL" id="CCX11546.1"/>
    </source>
</evidence>
<dbReference type="PANTHER" id="PTHR24413">
    <property type="entry name" value="SPECKLE-TYPE POZ PROTEIN"/>
    <property type="match status" value="1"/>
</dbReference>
<gene>
    <name evidence="2" type="ORF">PCON_11140</name>
</gene>
<dbReference type="OrthoDB" id="6359816at2759"/>
<name>U4LHK2_PYROM</name>
<accession>U4LHK2</accession>
<dbReference type="AlphaFoldDB" id="U4LHK2"/>
<proteinExistence type="predicted"/>
<dbReference type="InterPro" id="IPR011333">
    <property type="entry name" value="SKP1/BTB/POZ_sf"/>
</dbReference>
<evidence type="ECO:0000313" key="3">
    <source>
        <dbReference type="Proteomes" id="UP000018144"/>
    </source>
</evidence>
<dbReference type="PROSITE" id="PS50097">
    <property type="entry name" value="BTB"/>
    <property type="match status" value="1"/>
</dbReference>